<evidence type="ECO:0000256" key="1">
    <source>
        <dbReference type="ARBA" id="ARBA00022884"/>
    </source>
</evidence>
<evidence type="ECO:0000259" key="4">
    <source>
        <dbReference type="PROSITE" id="PS50102"/>
    </source>
</evidence>
<dbReference type="EMBL" id="MBFU01000168">
    <property type="protein sequence ID" value="PWA01473.1"/>
    <property type="molecule type" value="Genomic_DNA"/>
</dbReference>
<organism evidence="5 6">
    <name type="scientific">Smittium angustum</name>
    <dbReference type="NCBI Taxonomy" id="133377"/>
    <lineage>
        <taxon>Eukaryota</taxon>
        <taxon>Fungi</taxon>
        <taxon>Fungi incertae sedis</taxon>
        <taxon>Zoopagomycota</taxon>
        <taxon>Kickxellomycotina</taxon>
        <taxon>Harpellomycetes</taxon>
        <taxon>Harpellales</taxon>
        <taxon>Legeriomycetaceae</taxon>
        <taxon>Smittium</taxon>
    </lineage>
</organism>
<dbReference type="CDD" id="cd00590">
    <property type="entry name" value="RRM_SF"/>
    <property type="match status" value="1"/>
</dbReference>
<keyword evidence="1 2" id="KW-0694">RNA-binding</keyword>
<dbReference type="SMART" id="SM00360">
    <property type="entry name" value="RRM"/>
    <property type="match status" value="1"/>
</dbReference>
<proteinExistence type="predicted"/>
<feature type="compositionally biased region" description="Basic and acidic residues" evidence="3">
    <location>
        <begin position="143"/>
        <end position="189"/>
    </location>
</feature>
<dbReference type="Proteomes" id="UP000245591">
    <property type="component" value="Unassembled WGS sequence"/>
</dbReference>
<sequence>MFALRSRIAPFASKFLTNSRQFCVKSIYVGNLPWATTEEDLRQSFTAYGNVDSVVIPKYEDGKTKGYGFVSYIYGERPESTELSTPSPPTVEEIDACTKIINNAIDKMNGVEFMGRSLRVSHSQVGGGSDKFKRERRGTGNYQDRREPRNYQDRREPRNYQERREPRNYQDRREPRSYQERREPRNYEE</sequence>
<comment type="caution">
    <text evidence="5">The sequence shown here is derived from an EMBL/GenBank/DDBJ whole genome shotgun (WGS) entry which is preliminary data.</text>
</comment>
<dbReference type="PROSITE" id="PS50102">
    <property type="entry name" value="RRM"/>
    <property type="match status" value="1"/>
</dbReference>
<name>A0A2U1J929_SMIAN</name>
<evidence type="ECO:0000313" key="6">
    <source>
        <dbReference type="Proteomes" id="UP000245591"/>
    </source>
</evidence>
<dbReference type="PANTHER" id="PTHR48025:SF1">
    <property type="entry name" value="RRM DOMAIN-CONTAINING PROTEIN"/>
    <property type="match status" value="1"/>
</dbReference>
<gene>
    <name evidence="5" type="ORF">BB558_002442</name>
</gene>
<dbReference type="InterPro" id="IPR000504">
    <property type="entry name" value="RRM_dom"/>
</dbReference>
<dbReference type="SUPFAM" id="SSF54928">
    <property type="entry name" value="RNA-binding domain, RBD"/>
    <property type="match status" value="2"/>
</dbReference>
<dbReference type="InterPro" id="IPR012677">
    <property type="entry name" value="Nucleotide-bd_a/b_plait_sf"/>
</dbReference>
<dbReference type="InterPro" id="IPR050502">
    <property type="entry name" value="Euk_RNA-bind_prot"/>
</dbReference>
<accession>A0A2U1J929</accession>
<dbReference type="GO" id="GO:0003729">
    <property type="term" value="F:mRNA binding"/>
    <property type="evidence" value="ECO:0007669"/>
    <property type="project" value="TreeGrafter"/>
</dbReference>
<feature type="domain" description="RRM" evidence="4">
    <location>
        <begin position="25"/>
        <end position="125"/>
    </location>
</feature>
<reference evidence="5 6" key="1">
    <citation type="journal article" date="2018" name="MBio">
        <title>Comparative Genomics Reveals the Core Gene Toolbox for the Fungus-Insect Symbiosis.</title>
        <authorList>
            <person name="Wang Y."/>
            <person name="Stata M."/>
            <person name="Wang W."/>
            <person name="Stajich J.E."/>
            <person name="White M.M."/>
            <person name="Moncalvo J.M."/>
        </authorList>
    </citation>
    <scope>NUCLEOTIDE SEQUENCE [LARGE SCALE GENOMIC DNA]</scope>
    <source>
        <strain evidence="5 6">AUS-126-30</strain>
    </source>
</reference>
<dbReference type="PANTHER" id="PTHR48025">
    <property type="entry name" value="OS02G0815200 PROTEIN"/>
    <property type="match status" value="1"/>
</dbReference>
<dbReference type="Gene3D" id="3.30.70.330">
    <property type="match status" value="1"/>
</dbReference>
<protein>
    <recommendedName>
        <fullName evidence="4">RRM domain-containing protein</fullName>
    </recommendedName>
</protein>
<dbReference type="InterPro" id="IPR035979">
    <property type="entry name" value="RBD_domain_sf"/>
</dbReference>
<feature type="region of interest" description="Disordered" evidence="3">
    <location>
        <begin position="122"/>
        <end position="189"/>
    </location>
</feature>
<dbReference type="AlphaFoldDB" id="A0A2U1J929"/>
<keyword evidence="6" id="KW-1185">Reference proteome</keyword>
<dbReference type="Pfam" id="PF00076">
    <property type="entry name" value="RRM_1"/>
    <property type="match status" value="1"/>
</dbReference>
<evidence type="ECO:0000256" key="3">
    <source>
        <dbReference type="SAM" id="MobiDB-lite"/>
    </source>
</evidence>
<evidence type="ECO:0000313" key="5">
    <source>
        <dbReference type="EMBL" id="PWA01473.1"/>
    </source>
</evidence>
<evidence type="ECO:0000256" key="2">
    <source>
        <dbReference type="PROSITE-ProRule" id="PRU00176"/>
    </source>
</evidence>